<dbReference type="PIRSF" id="PIRSF030962">
    <property type="entry name" value="Dehydrase_ECs4332_prd"/>
    <property type="match status" value="1"/>
</dbReference>
<dbReference type="SUPFAM" id="SSF54637">
    <property type="entry name" value="Thioesterase/thiol ester dehydrase-isomerase"/>
    <property type="match status" value="1"/>
</dbReference>
<dbReference type="InterPro" id="IPR016962">
    <property type="entry name" value="Dehydrase_ECs4332_prd"/>
</dbReference>
<proteinExistence type="predicted"/>
<organism evidence="2 3">
    <name type="scientific">Cellvibrio polysaccharolyticus</name>
    <dbReference type="NCBI Taxonomy" id="2082724"/>
    <lineage>
        <taxon>Bacteria</taxon>
        <taxon>Pseudomonadati</taxon>
        <taxon>Pseudomonadota</taxon>
        <taxon>Gammaproteobacteria</taxon>
        <taxon>Cellvibrionales</taxon>
        <taxon>Cellvibrionaceae</taxon>
        <taxon>Cellvibrio</taxon>
    </lineage>
</organism>
<evidence type="ECO:0000313" key="3">
    <source>
        <dbReference type="Proteomes" id="UP000652567"/>
    </source>
</evidence>
<dbReference type="AlphaFoldDB" id="A0A928UZ31"/>
<sequence length="116" mass="13204">MMPPVTQLQRLSDHQLELEIAIEAEQPCFAGHFDGWPVLAGVVQVDWVMQLARQHLACQQRFLGLQSVKFQQLVRPPLLMALSLEYLPQRGLIRFSYRHGERLLSTGAIKVDEATP</sequence>
<dbReference type="Gene3D" id="3.10.129.10">
    <property type="entry name" value="Hotdog Thioesterase"/>
    <property type="match status" value="1"/>
</dbReference>
<reference evidence="2" key="1">
    <citation type="submission" date="2018-07" db="EMBL/GenBank/DDBJ databases">
        <title>Genome assembly of strain Ka43.</title>
        <authorList>
            <person name="Kukolya J."/>
            <person name="Nagy I."/>
            <person name="Horvath B."/>
            <person name="Toth A."/>
        </authorList>
    </citation>
    <scope>NUCLEOTIDE SEQUENCE</scope>
    <source>
        <strain evidence="2">KB43</strain>
    </source>
</reference>
<name>A0A928UZ31_9GAMM</name>
<keyword evidence="3" id="KW-1185">Reference proteome</keyword>
<comment type="caution">
    <text evidence="2">The sequence shown here is derived from an EMBL/GenBank/DDBJ whole genome shotgun (WGS) entry which is preliminary data.</text>
</comment>
<dbReference type="InterPro" id="IPR054545">
    <property type="entry name" value="ApeI-like"/>
</dbReference>
<accession>A0A928UZ31</accession>
<dbReference type="Proteomes" id="UP000652567">
    <property type="component" value="Unassembled WGS sequence"/>
</dbReference>
<gene>
    <name evidence="2" type="ORF">C4F51_01540</name>
</gene>
<dbReference type="EMBL" id="PRDL01000001">
    <property type="protein sequence ID" value="MBE8715870.1"/>
    <property type="molecule type" value="Genomic_DNA"/>
</dbReference>
<protein>
    <submittedName>
        <fullName evidence="2">Hydroxymyristoyl-ACP dehydratase</fullName>
    </submittedName>
</protein>
<dbReference type="Pfam" id="PF22818">
    <property type="entry name" value="ApeI-like"/>
    <property type="match status" value="1"/>
</dbReference>
<feature type="domain" description="ApeI dehydratase-like" evidence="1">
    <location>
        <begin position="11"/>
        <end position="106"/>
    </location>
</feature>
<evidence type="ECO:0000313" key="2">
    <source>
        <dbReference type="EMBL" id="MBE8715870.1"/>
    </source>
</evidence>
<dbReference type="InterPro" id="IPR029069">
    <property type="entry name" value="HotDog_dom_sf"/>
</dbReference>
<dbReference type="RefSeq" id="WP_193906546.1">
    <property type="nucleotide sequence ID" value="NZ_PRDL01000001.1"/>
</dbReference>
<evidence type="ECO:0000259" key="1">
    <source>
        <dbReference type="Pfam" id="PF22818"/>
    </source>
</evidence>